<evidence type="ECO:0000313" key="1">
    <source>
        <dbReference type="EMBL" id="CDY23158.1"/>
    </source>
</evidence>
<accession>A0A078GEW0</accession>
<proteinExistence type="predicted"/>
<organism evidence="1 2">
    <name type="scientific">Brassica napus</name>
    <name type="common">Rape</name>
    <dbReference type="NCBI Taxonomy" id="3708"/>
    <lineage>
        <taxon>Eukaryota</taxon>
        <taxon>Viridiplantae</taxon>
        <taxon>Streptophyta</taxon>
        <taxon>Embryophyta</taxon>
        <taxon>Tracheophyta</taxon>
        <taxon>Spermatophyta</taxon>
        <taxon>Magnoliopsida</taxon>
        <taxon>eudicotyledons</taxon>
        <taxon>Gunneridae</taxon>
        <taxon>Pentapetalae</taxon>
        <taxon>rosids</taxon>
        <taxon>malvids</taxon>
        <taxon>Brassicales</taxon>
        <taxon>Brassicaceae</taxon>
        <taxon>Brassiceae</taxon>
        <taxon>Brassica</taxon>
    </lineage>
</organism>
<protein>
    <submittedName>
        <fullName evidence="1">BnaA04g06010D protein</fullName>
    </submittedName>
</protein>
<dbReference type="EMBL" id="LK032141">
    <property type="protein sequence ID" value="CDY23158.1"/>
    <property type="molecule type" value="Genomic_DNA"/>
</dbReference>
<dbReference type="AlphaFoldDB" id="A0A078GEW0"/>
<dbReference type="PaxDb" id="3708-A0A078GEW0"/>
<name>A0A078GEW0_BRANA</name>
<reference evidence="1 2" key="1">
    <citation type="journal article" date="2014" name="Science">
        <title>Plant genetics. Early allopolyploid evolution in the post-Neolithic Brassica napus oilseed genome.</title>
        <authorList>
            <person name="Chalhoub B."/>
            <person name="Denoeud F."/>
            <person name="Liu S."/>
            <person name="Parkin I.A."/>
            <person name="Tang H."/>
            <person name="Wang X."/>
            <person name="Chiquet J."/>
            <person name="Belcram H."/>
            <person name="Tong C."/>
            <person name="Samans B."/>
            <person name="Correa M."/>
            <person name="Da Silva C."/>
            <person name="Just J."/>
            <person name="Falentin C."/>
            <person name="Koh C.S."/>
            <person name="Le Clainche I."/>
            <person name="Bernard M."/>
            <person name="Bento P."/>
            <person name="Noel B."/>
            <person name="Labadie K."/>
            <person name="Alberti A."/>
            <person name="Charles M."/>
            <person name="Arnaud D."/>
            <person name="Guo H."/>
            <person name="Daviaud C."/>
            <person name="Alamery S."/>
            <person name="Jabbari K."/>
            <person name="Zhao M."/>
            <person name="Edger P.P."/>
            <person name="Chelaifa H."/>
            <person name="Tack D."/>
            <person name="Lassalle G."/>
            <person name="Mestiri I."/>
            <person name="Schnel N."/>
            <person name="Le Paslier M.C."/>
            <person name="Fan G."/>
            <person name="Renault V."/>
            <person name="Bayer P.E."/>
            <person name="Golicz A.A."/>
            <person name="Manoli S."/>
            <person name="Lee T.H."/>
            <person name="Thi V.H."/>
            <person name="Chalabi S."/>
            <person name="Hu Q."/>
            <person name="Fan C."/>
            <person name="Tollenaere R."/>
            <person name="Lu Y."/>
            <person name="Battail C."/>
            <person name="Shen J."/>
            <person name="Sidebottom C.H."/>
            <person name="Wang X."/>
            <person name="Canaguier A."/>
            <person name="Chauveau A."/>
            <person name="Berard A."/>
            <person name="Deniot G."/>
            <person name="Guan M."/>
            <person name="Liu Z."/>
            <person name="Sun F."/>
            <person name="Lim Y.P."/>
            <person name="Lyons E."/>
            <person name="Town C.D."/>
            <person name="Bancroft I."/>
            <person name="Wang X."/>
            <person name="Meng J."/>
            <person name="Ma J."/>
            <person name="Pires J.C."/>
            <person name="King G.J."/>
            <person name="Brunel D."/>
            <person name="Delourme R."/>
            <person name="Renard M."/>
            <person name="Aury J.M."/>
            <person name="Adams K.L."/>
            <person name="Batley J."/>
            <person name="Snowdon R.J."/>
            <person name="Tost J."/>
            <person name="Edwards D."/>
            <person name="Zhou Y."/>
            <person name="Hua W."/>
            <person name="Sharpe A.G."/>
            <person name="Paterson A.H."/>
            <person name="Guan C."/>
            <person name="Wincker P."/>
        </authorList>
    </citation>
    <scope>NUCLEOTIDE SEQUENCE [LARGE SCALE GENOMIC DNA]</scope>
    <source>
        <strain evidence="2">cv. Darmor-bzh</strain>
    </source>
</reference>
<evidence type="ECO:0000313" key="2">
    <source>
        <dbReference type="Proteomes" id="UP000028999"/>
    </source>
</evidence>
<gene>
    <name evidence="1" type="primary">BnaA04g06010D</name>
    <name evidence="1" type="ORF">GSBRNA2T00021684001</name>
</gene>
<dbReference type="Proteomes" id="UP000028999">
    <property type="component" value="Unassembled WGS sequence"/>
</dbReference>
<keyword evidence="2" id="KW-1185">Reference proteome</keyword>
<sequence>MTDADQSLDSSSCRLVLVIL</sequence>